<name>A0A0D0B5V5_9AGAM</name>
<reference evidence="1 2" key="1">
    <citation type="submission" date="2014-04" db="EMBL/GenBank/DDBJ databases">
        <authorList>
            <consortium name="DOE Joint Genome Institute"/>
            <person name="Kuo A."/>
            <person name="Ruytinx J."/>
            <person name="Rineau F."/>
            <person name="Colpaert J."/>
            <person name="Kohler A."/>
            <person name="Nagy L.G."/>
            <person name="Floudas D."/>
            <person name="Copeland A."/>
            <person name="Barry K.W."/>
            <person name="Cichocki N."/>
            <person name="Veneault-Fourrey C."/>
            <person name="LaButti K."/>
            <person name="Lindquist E.A."/>
            <person name="Lipzen A."/>
            <person name="Lundell T."/>
            <person name="Morin E."/>
            <person name="Murat C."/>
            <person name="Sun H."/>
            <person name="Tunlid A."/>
            <person name="Henrissat B."/>
            <person name="Grigoriev I.V."/>
            <person name="Hibbett D.S."/>
            <person name="Martin F."/>
            <person name="Nordberg H.P."/>
            <person name="Cantor M.N."/>
            <person name="Hua S.X."/>
        </authorList>
    </citation>
    <scope>NUCLEOTIDE SEQUENCE [LARGE SCALE GENOMIC DNA]</scope>
    <source>
        <strain evidence="1 2">UH-Slu-Lm8-n1</strain>
    </source>
</reference>
<keyword evidence="2" id="KW-1185">Reference proteome</keyword>
<proteinExistence type="predicted"/>
<organism evidence="1 2">
    <name type="scientific">Suillus luteus UH-Slu-Lm8-n1</name>
    <dbReference type="NCBI Taxonomy" id="930992"/>
    <lineage>
        <taxon>Eukaryota</taxon>
        <taxon>Fungi</taxon>
        <taxon>Dikarya</taxon>
        <taxon>Basidiomycota</taxon>
        <taxon>Agaricomycotina</taxon>
        <taxon>Agaricomycetes</taxon>
        <taxon>Agaricomycetidae</taxon>
        <taxon>Boletales</taxon>
        <taxon>Suillineae</taxon>
        <taxon>Suillaceae</taxon>
        <taxon>Suillus</taxon>
    </lineage>
</organism>
<evidence type="ECO:0000313" key="2">
    <source>
        <dbReference type="Proteomes" id="UP000054485"/>
    </source>
</evidence>
<dbReference type="Proteomes" id="UP000054485">
    <property type="component" value="Unassembled WGS sequence"/>
</dbReference>
<protein>
    <submittedName>
        <fullName evidence="1">Uncharacterized protein</fullName>
    </submittedName>
</protein>
<reference evidence="2" key="2">
    <citation type="submission" date="2015-01" db="EMBL/GenBank/DDBJ databases">
        <title>Evolutionary Origins and Diversification of the Mycorrhizal Mutualists.</title>
        <authorList>
            <consortium name="DOE Joint Genome Institute"/>
            <consortium name="Mycorrhizal Genomics Consortium"/>
            <person name="Kohler A."/>
            <person name="Kuo A."/>
            <person name="Nagy L.G."/>
            <person name="Floudas D."/>
            <person name="Copeland A."/>
            <person name="Barry K.W."/>
            <person name="Cichocki N."/>
            <person name="Veneault-Fourrey C."/>
            <person name="LaButti K."/>
            <person name="Lindquist E.A."/>
            <person name="Lipzen A."/>
            <person name="Lundell T."/>
            <person name="Morin E."/>
            <person name="Murat C."/>
            <person name="Riley R."/>
            <person name="Ohm R."/>
            <person name="Sun H."/>
            <person name="Tunlid A."/>
            <person name="Henrissat B."/>
            <person name="Grigoriev I.V."/>
            <person name="Hibbett D.S."/>
            <person name="Martin F."/>
        </authorList>
    </citation>
    <scope>NUCLEOTIDE SEQUENCE [LARGE SCALE GENOMIC DNA]</scope>
    <source>
        <strain evidence="2">UH-Slu-Lm8-n1</strain>
    </source>
</reference>
<dbReference type="AlphaFoldDB" id="A0A0D0B5V5"/>
<sequence>MHLEVDYMSMHGVVEGAADYSDLMLEAAKAKRKVCEAQKHLADCILEHQTTLLNLWRQRAEAAKSRLLTADLNVGCMHMECKKDGIAAFTHSEFMAAKTRGSTI</sequence>
<accession>A0A0D0B5V5</accession>
<dbReference type="OrthoDB" id="2682627at2759"/>
<evidence type="ECO:0000313" key="1">
    <source>
        <dbReference type="EMBL" id="KIK45259.1"/>
    </source>
</evidence>
<dbReference type="EMBL" id="KN835175">
    <property type="protein sequence ID" value="KIK45259.1"/>
    <property type="molecule type" value="Genomic_DNA"/>
</dbReference>
<gene>
    <name evidence="1" type="ORF">CY34DRAFT_105563</name>
</gene>
<dbReference type="HOGENOM" id="CLU_2251834_0_0_1"/>
<dbReference type="InParanoid" id="A0A0D0B5V5"/>